<dbReference type="AlphaFoldDB" id="A0A3S5BRI8"/>
<comment type="caution">
    <text evidence="1">The sequence shown here is derived from an EMBL/GenBank/DDBJ whole genome shotgun (WGS) entry which is preliminary data.</text>
</comment>
<sequence length="94" mass="10594">MQRDNVAAKRVNPVDMDLPASFAELRFVRRPVNAIPLVLAMAQMRCAYILRGDSVKVRVTGMLSLYYFGPGKNREVDSWHLLTHTLGRLDPPGI</sequence>
<dbReference type="Proteomes" id="UP000784294">
    <property type="component" value="Unassembled WGS sequence"/>
</dbReference>
<organism evidence="1 2">
    <name type="scientific">Protopolystoma xenopodis</name>
    <dbReference type="NCBI Taxonomy" id="117903"/>
    <lineage>
        <taxon>Eukaryota</taxon>
        <taxon>Metazoa</taxon>
        <taxon>Spiralia</taxon>
        <taxon>Lophotrochozoa</taxon>
        <taxon>Platyhelminthes</taxon>
        <taxon>Monogenea</taxon>
        <taxon>Polyopisthocotylea</taxon>
        <taxon>Polystomatidea</taxon>
        <taxon>Polystomatidae</taxon>
        <taxon>Protopolystoma</taxon>
    </lineage>
</organism>
<evidence type="ECO:0000313" key="1">
    <source>
        <dbReference type="EMBL" id="VEL14943.1"/>
    </source>
</evidence>
<name>A0A3S5BRI8_9PLAT</name>
<keyword evidence="2" id="KW-1185">Reference proteome</keyword>
<evidence type="ECO:0000313" key="2">
    <source>
        <dbReference type="Proteomes" id="UP000784294"/>
    </source>
</evidence>
<gene>
    <name evidence="1" type="ORF">PXEA_LOCUS8383</name>
</gene>
<reference evidence="1" key="1">
    <citation type="submission" date="2018-11" db="EMBL/GenBank/DDBJ databases">
        <authorList>
            <consortium name="Pathogen Informatics"/>
        </authorList>
    </citation>
    <scope>NUCLEOTIDE SEQUENCE</scope>
</reference>
<proteinExistence type="predicted"/>
<accession>A0A3S5BRI8</accession>
<dbReference type="EMBL" id="CAAALY010022852">
    <property type="protein sequence ID" value="VEL14943.1"/>
    <property type="molecule type" value="Genomic_DNA"/>
</dbReference>
<protein>
    <submittedName>
        <fullName evidence="1">Uncharacterized protein</fullName>
    </submittedName>
</protein>